<dbReference type="EMBL" id="FN654298">
    <property type="protein sequence ID" value="CBY31297.1"/>
    <property type="molecule type" value="Genomic_DNA"/>
</dbReference>
<dbReference type="AlphaFoldDB" id="E4Y6P7"/>
<reference evidence="1" key="1">
    <citation type="journal article" date="2010" name="Science">
        <title>Plasticity of animal genome architecture unmasked by rapid evolution of a pelagic tunicate.</title>
        <authorList>
            <person name="Denoeud F."/>
            <person name="Henriet S."/>
            <person name="Mungpakdee S."/>
            <person name="Aury J.M."/>
            <person name="Da Silva C."/>
            <person name="Brinkmann H."/>
            <person name="Mikhaleva J."/>
            <person name="Olsen L.C."/>
            <person name="Jubin C."/>
            <person name="Canestro C."/>
            <person name="Bouquet J.M."/>
            <person name="Danks G."/>
            <person name="Poulain J."/>
            <person name="Campsteijn C."/>
            <person name="Adamski M."/>
            <person name="Cross I."/>
            <person name="Yadetie F."/>
            <person name="Muffato M."/>
            <person name="Louis A."/>
            <person name="Butcher S."/>
            <person name="Tsagkogeorga G."/>
            <person name="Konrad A."/>
            <person name="Singh S."/>
            <person name="Jensen M.F."/>
            <person name="Cong E.H."/>
            <person name="Eikeseth-Otteraa H."/>
            <person name="Noel B."/>
            <person name="Anthouard V."/>
            <person name="Porcel B.M."/>
            <person name="Kachouri-Lafond R."/>
            <person name="Nishino A."/>
            <person name="Ugolini M."/>
            <person name="Chourrout P."/>
            <person name="Nishida H."/>
            <person name="Aasland R."/>
            <person name="Huzurbazar S."/>
            <person name="Westhof E."/>
            <person name="Delsuc F."/>
            <person name="Lehrach H."/>
            <person name="Reinhardt R."/>
            <person name="Weissenbach J."/>
            <person name="Roy S.W."/>
            <person name="Artiguenave F."/>
            <person name="Postlethwait J.H."/>
            <person name="Manak J.R."/>
            <person name="Thompson E.M."/>
            <person name="Jaillon O."/>
            <person name="Du Pasquier L."/>
            <person name="Boudinot P."/>
            <person name="Liberles D.A."/>
            <person name="Volff J.N."/>
            <person name="Philippe H."/>
            <person name="Lenhard B."/>
            <person name="Roest Crollius H."/>
            <person name="Wincker P."/>
            <person name="Chourrout D."/>
        </authorList>
    </citation>
    <scope>NUCLEOTIDE SEQUENCE [LARGE SCALE GENOMIC DNA]</scope>
</reference>
<protein>
    <submittedName>
        <fullName evidence="1">Uncharacterized protein</fullName>
    </submittedName>
</protein>
<name>E4Y6P7_OIKDI</name>
<evidence type="ECO:0000313" key="1">
    <source>
        <dbReference type="EMBL" id="CBY31297.1"/>
    </source>
</evidence>
<sequence length="252" mass="29220">MDSIAHKNAENADNVIVIITPPQEEKKEDAPETKALEANDEEDTIRSLLRVHPVAPPSTISYNENIGGKLRSPVLISVQLNSSGKNISCHIKIGSKGYLFRGFLGIRKKLEFKTSGRLDYQFELILNCERQKSHRCNLKYLLYCRNKKIEHRDFFITCNFLPGKLITKNQKQLDNHFKSCFFENALEKSRDLYAKTMVKMNCMIEEPLSPSQMRTKITELCEMTPLEAAQFYDKNMKHLTQLSRRYNKKLKK</sequence>
<proteinExistence type="predicted"/>
<organism evidence="1">
    <name type="scientific">Oikopleura dioica</name>
    <name type="common">Tunicate</name>
    <dbReference type="NCBI Taxonomy" id="34765"/>
    <lineage>
        <taxon>Eukaryota</taxon>
        <taxon>Metazoa</taxon>
        <taxon>Chordata</taxon>
        <taxon>Tunicata</taxon>
        <taxon>Appendicularia</taxon>
        <taxon>Copelata</taxon>
        <taxon>Oikopleuridae</taxon>
        <taxon>Oikopleura</taxon>
    </lineage>
</organism>
<gene>
    <name evidence="1" type="ORF">GSOID_T00025194001</name>
</gene>
<dbReference type="Proteomes" id="UP000011014">
    <property type="component" value="Unassembled WGS sequence"/>
</dbReference>
<accession>E4Y6P7</accession>